<accession>A0ABS0XXD5</accession>
<keyword evidence="4" id="KW-1185">Reference proteome</keyword>
<evidence type="ECO:0000259" key="2">
    <source>
        <dbReference type="Pfam" id="PF20032"/>
    </source>
</evidence>
<keyword evidence="1" id="KW-0732">Signal</keyword>
<organism evidence="3 4">
    <name type="scientific">Microvirga splendida</name>
    <dbReference type="NCBI Taxonomy" id="2795727"/>
    <lineage>
        <taxon>Bacteria</taxon>
        <taxon>Pseudomonadati</taxon>
        <taxon>Pseudomonadota</taxon>
        <taxon>Alphaproteobacteria</taxon>
        <taxon>Hyphomicrobiales</taxon>
        <taxon>Methylobacteriaceae</taxon>
        <taxon>Microvirga</taxon>
    </lineage>
</organism>
<dbReference type="EMBL" id="JAELXT010000002">
    <property type="protein sequence ID" value="MBJ6124383.1"/>
    <property type="molecule type" value="Genomic_DNA"/>
</dbReference>
<dbReference type="Pfam" id="PF20032">
    <property type="entry name" value="ADYC"/>
    <property type="match status" value="1"/>
</dbReference>
<evidence type="ECO:0000256" key="1">
    <source>
        <dbReference type="SAM" id="SignalP"/>
    </source>
</evidence>
<sequence>MHALLLFSVSAILALASSGAAQAMSGRLEADKGEFKLHLEGGRVLARQDLMGARLVIQRGGQDVHVLIDSVEEEAGVPGGPVVLYRLLVEDPVAQTFRNACLPDARGRQLGLPVQQDGGIAFTCTSGAQGKCILMGYRPWDARTDVPMPDLHAACIHMMRAGYGGDDRPATRDGTLVDVYDRFGIQRPEATDPLPFEAAWGRDGALCVAHPRIAENVTLDELARRYPALGGRVGPEACTEEAMRDHPGALLFNRSAPTGR</sequence>
<dbReference type="Proteomes" id="UP000620670">
    <property type="component" value="Unassembled WGS sequence"/>
</dbReference>
<dbReference type="RefSeq" id="WP_199046586.1">
    <property type="nucleotide sequence ID" value="NZ_JAELXT010000002.1"/>
</dbReference>
<feature type="domain" description="ADYC" evidence="2">
    <location>
        <begin position="48"/>
        <end position="213"/>
    </location>
</feature>
<feature type="signal peptide" evidence="1">
    <location>
        <begin position="1"/>
        <end position="23"/>
    </location>
</feature>
<dbReference type="InterPro" id="IPR045426">
    <property type="entry name" value="ADYC"/>
</dbReference>
<name>A0ABS0XXD5_9HYPH</name>
<evidence type="ECO:0000313" key="3">
    <source>
        <dbReference type="EMBL" id="MBJ6124383.1"/>
    </source>
</evidence>
<proteinExistence type="predicted"/>
<reference evidence="4" key="1">
    <citation type="submission" date="2020-12" db="EMBL/GenBank/DDBJ databases">
        <title>Hymenobacter sp.</title>
        <authorList>
            <person name="Kim M.K."/>
        </authorList>
    </citation>
    <scope>NUCLEOTIDE SEQUENCE [LARGE SCALE GENOMIC DNA]</scope>
    <source>
        <strain evidence="4">BT325</strain>
    </source>
</reference>
<comment type="caution">
    <text evidence="3">The sequence shown here is derived from an EMBL/GenBank/DDBJ whole genome shotgun (WGS) entry which is preliminary data.</text>
</comment>
<gene>
    <name evidence="3" type="ORF">JAO75_03065</name>
</gene>
<protein>
    <recommendedName>
        <fullName evidence="2">ADYC domain-containing protein</fullName>
    </recommendedName>
</protein>
<evidence type="ECO:0000313" key="4">
    <source>
        <dbReference type="Proteomes" id="UP000620670"/>
    </source>
</evidence>
<feature type="chain" id="PRO_5046187785" description="ADYC domain-containing protein" evidence="1">
    <location>
        <begin position="24"/>
        <end position="260"/>
    </location>
</feature>